<dbReference type="GO" id="GO:0005525">
    <property type="term" value="F:GTP binding"/>
    <property type="evidence" value="ECO:0007669"/>
    <property type="project" value="UniProtKB-UniRule"/>
</dbReference>
<dbReference type="PANTHER" id="PTHR40732">
    <property type="entry name" value="UPF0218 PROTEIN TK1697"/>
    <property type="match status" value="1"/>
</dbReference>
<keyword evidence="1 6" id="KW-0808">Transferase</keyword>
<name>A0A7J3ZLN5_9CREN</name>
<comment type="pathway">
    <text evidence="6">Cofactor biosynthesis; coenzyme A biosynthesis.</text>
</comment>
<organism evidence="7">
    <name type="scientific">Fervidicoccus fontis</name>
    <dbReference type="NCBI Taxonomy" id="683846"/>
    <lineage>
        <taxon>Archaea</taxon>
        <taxon>Thermoproteota</taxon>
        <taxon>Thermoprotei</taxon>
        <taxon>Fervidicoccales</taxon>
        <taxon>Fervidicoccaceae</taxon>
        <taxon>Fervidicoccus</taxon>
    </lineage>
</organism>
<sequence length="188" mass="21110">MIVLSPLLRMRLKRPLGTLFRGESFWHIQRELVGSKASVITVGDITTLNYIQRVGREPNLAVVDCRTRRVELKETLDLLARRFDTTIKITNPPGTIALEAYRAVMLKALEGMARRRVLLAVDGEEDLVVLALLYIMPRQMRRNTVIVYGQPDEGVVLVTADALSMLLATGTFVCSKLALHTEYLTKST</sequence>
<dbReference type="HAMAP" id="MF_00590">
    <property type="entry name" value="Dephospho_CoA_kinase_GTP_dep"/>
    <property type="match status" value="1"/>
</dbReference>
<dbReference type="UniPathway" id="UPA00241"/>
<dbReference type="Pfam" id="PF04019">
    <property type="entry name" value="DUF359"/>
    <property type="match status" value="1"/>
</dbReference>
<evidence type="ECO:0000256" key="1">
    <source>
        <dbReference type="ARBA" id="ARBA00022679"/>
    </source>
</evidence>
<keyword evidence="3 6" id="KW-0418">Kinase</keyword>
<dbReference type="PANTHER" id="PTHR40732:SF1">
    <property type="entry name" value="GTP-DEPENDENT DEPHOSPHO-COA KINASE"/>
    <property type="match status" value="1"/>
</dbReference>
<evidence type="ECO:0000256" key="4">
    <source>
        <dbReference type="ARBA" id="ARBA00022993"/>
    </source>
</evidence>
<protein>
    <recommendedName>
        <fullName evidence="6">GTP-dependent dephospho-CoA kinase</fullName>
        <ecNumber evidence="6">2.7.1.237</ecNumber>
    </recommendedName>
    <alternativeName>
        <fullName evidence="6">Dephospho-coenzyme A kinase</fullName>
        <shortName evidence="6">DPCK</shortName>
    </alternativeName>
</protein>
<evidence type="ECO:0000313" key="7">
    <source>
        <dbReference type="EMBL" id="HHQ80983.1"/>
    </source>
</evidence>
<reference evidence="7" key="1">
    <citation type="journal article" date="2020" name="mSystems">
        <title>Genome- and Community-Level Interaction Insights into Carbon Utilization and Element Cycling Functions of Hydrothermarchaeota in Hydrothermal Sediment.</title>
        <authorList>
            <person name="Zhou Z."/>
            <person name="Liu Y."/>
            <person name="Xu W."/>
            <person name="Pan J."/>
            <person name="Luo Z.H."/>
            <person name="Li M."/>
        </authorList>
    </citation>
    <scope>NUCLEOTIDE SEQUENCE [LARGE SCALE GENOMIC DNA]</scope>
    <source>
        <strain evidence="7">SpSt-1116</strain>
    </source>
</reference>
<dbReference type="InterPro" id="IPR007164">
    <property type="entry name" value="GTP-dep_dephospho-CoA_kin"/>
</dbReference>
<proteinExistence type="inferred from homology"/>
<feature type="binding site" evidence="6">
    <location>
        <position position="44"/>
    </location>
    <ligand>
        <name>GTP</name>
        <dbReference type="ChEBI" id="CHEBI:37565"/>
    </ligand>
</feature>
<evidence type="ECO:0000256" key="5">
    <source>
        <dbReference type="ARBA" id="ARBA00023134"/>
    </source>
</evidence>
<feature type="binding site" evidence="6">
    <location>
        <position position="64"/>
    </location>
    <ligand>
        <name>GTP</name>
        <dbReference type="ChEBI" id="CHEBI:37565"/>
    </ligand>
</feature>
<feature type="binding site" evidence="6">
    <location>
        <position position="45"/>
    </location>
    <ligand>
        <name>GTP</name>
        <dbReference type="ChEBI" id="CHEBI:37565"/>
    </ligand>
</feature>
<evidence type="ECO:0000256" key="6">
    <source>
        <dbReference type="HAMAP-Rule" id="MF_00590"/>
    </source>
</evidence>
<comment type="catalytic activity">
    <reaction evidence="6">
        <text>3'-dephospho-CoA + GTP = GDP + CoA + H(+)</text>
        <dbReference type="Rhea" id="RHEA:61156"/>
        <dbReference type="ChEBI" id="CHEBI:15378"/>
        <dbReference type="ChEBI" id="CHEBI:37565"/>
        <dbReference type="ChEBI" id="CHEBI:57287"/>
        <dbReference type="ChEBI" id="CHEBI:57328"/>
        <dbReference type="ChEBI" id="CHEBI:58189"/>
        <dbReference type="EC" id="2.7.1.237"/>
    </reaction>
</comment>
<evidence type="ECO:0000256" key="3">
    <source>
        <dbReference type="ARBA" id="ARBA00022777"/>
    </source>
</evidence>
<comment type="function">
    <text evidence="6">Catalyzes the GTP-dependent phosphorylation of the 3'-hydroxyl group of dephosphocoenzyme A to form coenzyme A (CoA).</text>
</comment>
<gene>
    <name evidence="7" type="ORF">ENM78_06005</name>
</gene>
<dbReference type="AlphaFoldDB" id="A0A7J3ZLN5"/>
<comment type="caution">
    <text evidence="6">Lacks conserved residue(s) required for the propagation of feature annotation.</text>
</comment>
<keyword evidence="2 6" id="KW-0547">Nucleotide-binding</keyword>
<feature type="binding site" evidence="6">
    <location>
        <position position="152"/>
    </location>
    <ligand>
        <name>GTP</name>
        <dbReference type="ChEBI" id="CHEBI:37565"/>
    </ligand>
</feature>
<keyword evidence="4 6" id="KW-0173">Coenzyme A biosynthesis</keyword>
<dbReference type="GO" id="GO:0016301">
    <property type="term" value="F:kinase activity"/>
    <property type="evidence" value="ECO:0007669"/>
    <property type="project" value="UniProtKB-UniRule"/>
</dbReference>
<evidence type="ECO:0000256" key="2">
    <source>
        <dbReference type="ARBA" id="ARBA00022741"/>
    </source>
</evidence>
<comment type="caution">
    <text evidence="7">The sequence shown here is derived from an EMBL/GenBank/DDBJ whole genome shotgun (WGS) entry which is preliminary data.</text>
</comment>
<keyword evidence="5 6" id="KW-0342">GTP-binding</keyword>
<accession>A0A7J3ZLN5</accession>
<dbReference type="GO" id="GO:0015937">
    <property type="term" value="P:coenzyme A biosynthetic process"/>
    <property type="evidence" value="ECO:0007669"/>
    <property type="project" value="UniProtKB-UniRule"/>
</dbReference>
<dbReference type="EC" id="2.7.1.237" evidence="6"/>
<feature type="binding site" evidence="6">
    <location>
        <position position="125"/>
    </location>
    <ligand>
        <name>GTP</name>
        <dbReference type="ChEBI" id="CHEBI:37565"/>
    </ligand>
</feature>
<comment type="similarity">
    <text evidence="6">Belongs to the GTP-dependent DPCK family.</text>
</comment>
<dbReference type="EMBL" id="DRZC01000079">
    <property type="protein sequence ID" value="HHQ80983.1"/>
    <property type="molecule type" value="Genomic_DNA"/>
</dbReference>